<gene>
    <name evidence="2" type="ORF">CDEST_14734</name>
</gene>
<name>A0AAX4J315_9PEZI</name>
<feature type="region of interest" description="Disordered" evidence="1">
    <location>
        <begin position="121"/>
        <end position="145"/>
    </location>
</feature>
<accession>A0AAX4J315</accession>
<sequence>MHTCTVESCTTDERCPRKSTLPFRGRNGQDSPEPTSTAHRLATQSLSNRAIPVFSLSPACITTTDGPLSVNRSRERTYRSDDTIADEILLLTLRHRLHYDRCLSRASFLVHNLLSGLPSPKWQAPKHHRQLRQSQLQSKKSFRGI</sequence>
<reference evidence="3" key="1">
    <citation type="journal article" date="2023" name="bioRxiv">
        <title>Complete genome of the Medicago anthracnose fungus, Colletotrichum destructivum, reveals a mini-chromosome-like region within a core chromosome.</title>
        <authorList>
            <person name="Lapalu N."/>
            <person name="Simon A."/>
            <person name="Lu A."/>
            <person name="Plaumann P.-L."/>
            <person name="Amselem J."/>
            <person name="Pigne S."/>
            <person name="Auger A."/>
            <person name="Koch C."/>
            <person name="Dallery J.-F."/>
            <person name="O'Connell R.J."/>
        </authorList>
    </citation>
    <scope>NUCLEOTIDE SEQUENCE [LARGE SCALE GENOMIC DNA]</scope>
    <source>
        <strain evidence="3">CBS 520.97</strain>
    </source>
</reference>
<dbReference type="EMBL" id="CP137314">
    <property type="protein sequence ID" value="WQF89720.1"/>
    <property type="molecule type" value="Genomic_DNA"/>
</dbReference>
<evidence type="ECO:0000256" key="1">
    <source>
        <dbReference type="SAM" id="MobiDB-lite"/>
    </source>
</evidence>
<evidence type="ECO:0000313" key="3">
    <source>
        <dbReference type="Proteomes" id="UP001322277"/>
    </source>
</evidence>
<dbReference type="RefSeq" id="XP_062786941.1">
    <property type="nucleotide sequence ID" value="XM_062930890.1"/>
</dbReference>
<proteinExistence type="predicted"/>
<feature type="compositionally biased region" description="Polar residues" evidence="1">
    <location>
        <begin position="28"/>
        <end position="38"/>
    </location>
</feature>
<feature type="region of interest" description="Disordered" evidence="1">
    <location>
        <begin position="18"/>
        <end position="38"/>
    </location>
</feature>
<evidence type="ECO:0000313" key="2">
    <source>
        <dbReference type="EMBL" id="WQF89720.1"/>
    </source>
</evidence>
<dbReference type="AlphaFoldDB" id="A0AAX4J315"/>
<organism evidence="2 3">
    <name type="scientific">Colletotrichum destructivum</name>
    <dbReference type="NCBI Taxonomy" id="34406"/>
    <lineage>
        <taxon>Eukaryota</taxon>
        <taxon>Fungi</taxon>
        <taxon>Dikarya</taxon>
        <taxon>Ascomycota</taxon>
        <taxon>Pezizomycotina</taxon>
        <taxon>Sordariomycetes</taxon>
        <taxon>Hypocreomycetidae</taxon>
        <taxon>Glomerellales</taxon>
        <taxon>Glomerellaceae</taxon>
        <taxon>Colletotrichum</taxon>
        <taxon>Colletotrichum destructivum species complex</taxon>
    </lineage>
</organism>
<dbReference type="Proteomes" id="UP001322277">
    <property type="component" value="Chromosome 10"/>
</dbReference>
<protein>
    <submittedName>
        <fullName evidence="2">Uncharacterized protein</fullName>
    </submittedName>
</protein>
<dbReference type="GeneID" id="87951234"/>
<dbReference type="KEGG" id="cdet:87951234"/>
<keyword evidence="3" id="KW-1185">Reference proteome</keyword>